<comment type="function">
    <text evidence="7">Catalyzes the transfer of the enolpyruvyl moiety of phosphoenolpyruvate (PEP) to the 5-hydroxyl of shikimate-3-phosphate (S3P) to produce enolpyruvyl shikimate-3-phosphate and inorganic phosphate.</text>
</comment>
<organism evidence="9 10">
    <name type="scientific">Muricaecibacterium torontonense</name>
    <dbReference type="NCBI Taxonomy" id="3032871"/>
    <lineage>
        <taxon>Bacteria</taxon>
        <taxon>Bacillati</taxon>
        <taxon>Actinomycetota</taxon>
        <taxon>Coriobacteriia</taxon>
        <taxon>Coriobacteriales</taxon>
        <taxon>Atopobiaceae</taxon>
        <taxon>Muricaecibacterium</taxon>
    </lineage>
</organism>
<dbReference type="InterPro" id="IPR023193">
    <property type="entry name" value="EPSP_synthase_CS"/>
</dbReference>
<feature type="binding site" evidence="7">
    <location>
        <position position="166"/>
    </location>
    <ligand>
        <name>3-phosphoshikimate</name>
        <dbReference type="ChEBI" id="CHEBI:145989"/>
    </ligand>
</feature>
<keyword evidence="4 7" id="KW-0808">Transferase</keyword>
<comment type="caution">
    <text evidence="9">The sequence shown here is derived from an EMBL/GenBank/DDBJ whole genome shotgun (WGS) entry which is preliminary data.</text>
</comment>
<feature type="binding site" evidence="7">
    <location>
        <position position="168"/>
    </location>
    <ligand>
        <name>3-phosphoshikimate</name>
        <dbReference type="ChEBI" id="CHEBI:145989"/>
    </ligand>
</feature>
<evidence type="ECO:0000313" key="10">
    <source>
        <dbReference type="Proteomes" id="UP000310263"/>
    </source>
</evidence>
<feature type="binding site" evidence="7">
    <location>
        <position position="344"/>
    </location>
    <ligand>
        <name>3-phosphoshikimate</name>
        <dbReference type="ChEBI" id="CHEBI:145989"/>
    </ligand>
</feature>
<dbReference type="InterPro" id="IPR001986">
    <property type="entry name" value="Enolpyruvate_Tfrase_dom"/>
</dbReference>
<keyword evidence="3 7" id="KW-0028">Amino-acid biosynthesis</keyword>
<feature type="binding site" evidence="7">
    <location>
        <position position="21"/>
    </location>
    <ligand>
        <name>3-phosphoshikimate</name>
        <dbReference type="ChEBI" id="CHEBI:145989"/>
    </ligand>
</feature>
<feature type="domain" description="Enolpyruvate transferase" evidence="8">
    <location>
        <begin position="10"/>
        <end position="423"/>
    </location>
</feature>
<sequence length="436" mass="44673">MDITLFPRLLKGTVQAPSSKSVAHRALILAALADEPTTVGCTSTSQDIDATAGCLNALGATISYEEGQGFSVAPLPRAEDGSPLPVRDATLWCGESGSTLRFMMPLVAALGGGALLQGAPRLLERPLSPLDAQLTAHGATCELTSEGVAVSGQMSGGTFRLPGDVSSQFVSGLLLAASALKEPVAIQVEEPVASVPYIDLTCDGLAAFGSDVALTTSLEQEGALYTLYQADPFVPHLAEPHYQVEGDWSGAAFWLAAGALGSQVAVQGLSPTSDQGDRAVLGALALLGSRITRNSASVKAEADAPQGHDLSMEQIPDLVPPVAAVAALCPGATRLCGLSRLRIKESDRIETVRAGLSALGASVSVEGDDLVICGVEALSGGVVDAANDHRIAMMAAIAATRATAPVTIRGAQCVAKSYPAFFESYRALGGSLEVRP</sequence>
<evidence type="ECO:0000256" key="7">
    <source>
        <dbReference type="HAMAP-Rule" id="MF_00210"/>
    </source>
</evidence>
<evidence type="ECO:0000259" key="8">
    <source>
        <dbReference type="Pfam" id="PF00275"/>
    </source>
</evidence>
<dbReference type="Gene3D" id="3.65.10.10">
    <property type="entry name" value="Enolpyruvate transferase domain"/>
    <property type="match status" value="2"/>
</dbReference>
<protein>
    <recommendedName>
        <fullName evidence="7">3-phosphoshikimate 1-carboxyvinyltransferase</fullName>
        <ecNumber evidence="7">2.5.1.19</ecNumber>
    </recommendedName>
    <alternativeName>
        <fullName evidence="7">5-enolpyruvylshikimate-3-phosphate synthase</fullName>
        <shortName evidence="7">EPSP synthase</shortName>
        <shortName evidence="7">EPSPS</shortName>
    </alternativeName>
</protein>
<evidence type="ECO:0000256" key="1">
    <source>
        <dbReference type="ARBA" id="ARBA00004811"/>
    </source>
</evidence>
<dbReference type="GO" id="GO:0009423">
    <property type="term" value="P:chorismate biosynthetic process"/>
    <property type="evidence" value="ECO:0007669"/>
    <property type="project" value="UniProtKB-UniRule"/>
</dbReference>
<dbReference type="InterPro" id="IPR006264">
    <property type="entry name" value="EPSP_synthase"/>
</dbReference>
<dbReference type="OrthoDB" id="9809920at2"/>
<dbReference type="HAMAP" id="MF_00210">
    <property type="entry name" value="EPSP_synth"/>
    <property type="match status" value="1"/>
</dbReference>
<dbReference type="NCBIfam" id="TIGR01356">
    <property type="entry name" value="aroA"/>
    <property type="match status" value="1"/>
</dbReference>
<accession>A0A4S2F3C3</accession>
<evidence type="ECO:0000256" key="3">
    <source>
        <dbReference type="ARBA" id="ARBA00022605"/>
    </source>
</evidence>
<evidence type="ECO:0000313" key="9">
    <source>
        <dbReference type="EMBL" id="TGY62053.1"/>
    </source>
</evidence>
<comment type="subcellular location">
    <subcellularLocation>
        <location evidence="7">Cytoplasm</location>
    </subcellularLocation>
</comment>
<dbReference type="InterPro" id="IPR036968">
    <property type="entry name" value="Enolpyruvate_Tfrase_sf"/>
</dbReference>
<evidence type="ECO:0000256" key="6">
    <source>
        <dbReference type="ARBA" id="ARBA00044633"/>
    </source>
</evidence>
<keyword evidence="10" id="KW-1185">Reference proteome</keyword>
<dbReference type="GO" id="GO:0005737">
    <property type="term" value="C:cytoplasm"/>
    <property type="evidence" value="ECO:0007669"/>
    <property type="project" value="UniProtKB-SubCell"/>
</dbReference>
<dbReference type="InterPro" id="IPR013792">
    <property type="entry name" value="RNA3'P_cycl/enolpyr_Trfase_a/b"/>
</dbReference>
<dbReference type="EC" id="2.5.1.19" evidence="7"/>
<dbReference type="GO" id="GO:0008652">
    <property type="term" value="P:amino acid biosynthetic process"/>
    <property type="evidence" value="ECO:0007669"/>
    <property type="project" value="UniProtKB-KW"/>
</dbReference>
<name>A0A4S2F3C3_9ACTN</name>
<keyword evidence="5 7" id="KW-0057">Aromatic amino acid biosynthesis</keyword>
<feature type="binding site" evidence="7">
    <location>
        <position position="317"/>
    </location>
    <ligand>
        <name>3-phosphoshikimate</name>
        <dbReference type="ChEBI" id="CHEBI:145989"/>
    </ligand>
</feature>
<keyword evidence="7" id="KW-0963">Cytoplasm</keyword>
<feature type="binding site" evidence="7">
    <location>
        <position position="416"/>
    </location>
    <ligand>
        <name>phosphoenolpyruvate</name>
        <dbReference type="ChEBI" id="CHEBI:58702"/>
    </ligand>
</feature>
<feature type="binding site" evidence="7">
    <location>
        <position position="390"/>
    </location>
    <ligand>
        <name>phosphoenolpyruvate</name>
        <dbReference type="ChEBI" id="CHEBI:58702"/>
    </ligand>
</feature>
<feature type="binding site" evidence="7">
    <location>
        <position position="194"/>
    </location>
    <ligand>
        <name>3-phosphoshikimate</name>
        <dbReference type="ChEBI" id="CHEBI:145989"/>
    </ligand>
</feature>
<feature type="active site" description="Proton acceptor" evidence="7">
    <location>
        <position position="317"/>
    </location>
</feature>
<feature type="binding site" evidence="7">
    <location>
        <position position="97"/>
    </location>
    <ligand>
        <name>phosphoenolpyruvate</name>
        <dbReference type="ChEBI" id="CHEBI:58702"/>
    </ligand>
</feature>
<dbReference type="UniPathway" id="UPA00053">
    <property type="reaction ID" value="UER00089"/>
</dbReference>
<dbReference type="SUPFAM" id="SSF55205">
    <property type="entry name" value="EPT/RTPC-like"/>
    <property type="match status" value="1"/>
</dbReference>
<feature type="binding site" evidence="7">
    <location>
        <position position="20"/>
    </location>
    <ligand>
        <name>3-phosphoshikimate</name>
        <dbReference type="ChEBI" id="CHEBI:145989"/>
    </ligand>
</feature>
<proteinExistence type="inferred from homology"/>
<feature type="binding site" evidence="7">
    <location>
        <position position="168"/>
    </location>
    <ligand>
        <name>phosphoenolpyruvate</name>
        <dbReference type="ChEBI" id="CHEBI:58702"/>
    </ligand>
</feature>
<dbReference type="GO" id="GO:0003866">
    <property type="term" value="F:3-phosphoshikimate 1-carboxyvinyltransferase activity"/>
    <property type="evidence" value="ECO:0007669"/>
    <property type="project" value="UniProtKB-UniRule"/>
</dbReference>
<dbReference type="PANTHER" id="PTHR21090:SF5">
    <property type="entry name" value="PENTAFUNCTIONAL AROM POLYPEPTIDE"/>
    <property type="match status" value="1"/>
</dbReference>
<comment type="pathway">
    <text evidence="1 7">Metabolic intermediate biosynthesis; chorismate biosynthesis; chorismate from D-erythrose 4-phosphate and phosphoenolpyruvate: step 6/7.</text>
</comment>
<evidence type="ECO:0000256" key="4">
    <source>
        <dbReference type="ARBA" id="ARBA00022679"/>
    </source>
</evidence>
<comment type="similarity">
    <text evidence="2 7">Belongs to the EPSP synthase family.</text>
</comment>
<dbReference type="Pfam" id="PF00275">
    <property type="entry name" value="EPSP_synthase"/>
    <property type="match status" value="1"/>
</dbReference>
<dbReference type="RefSeq" id="WP_136012536.1">
    <property type="nucleotide sequence ID" value="NZ_SRYE01000003.1"/>
</dbReference>
<gene>
    <name evidence="7 9" type="primary">aroA</name>
    <name evidence="9" type="ORF">E5334_05085</name>
</gene>
<dbReference type="PIRSF" id="PIRSF000505">
    <property type="entry name" value="EPSPS"/>
    <property type="match status" value="1"/>
</dbReference>
<feature type="binding site" evidence="7">
    <location>
        <position position="125"/>
    </location>
    <ligand>
        <name>phosphoenolpyruvate</name>
        <dbReference type="ChEBI" id="CHEBI:58702"/>
    </ligand>
</feature>
<dbReference type="PANTHER" id="PTHR21090">
    <property type="entry name" value="AROM/DEHYDROQUINATE SYNTHASE"/>
    <property type="match status" value="1"/>
</dbReference>
<dbReference type="PROSITE" id="PS00885">
    <property type="entry name" value="EPSP_SYNTHASE_2"/>
    <property type="match status" value="1"/>
</dbReference>
<feature type="binding site" evidence="7">
    <location>
        <position position="167"/>
    </location>
    <ligand>
        <name>3-phosphoshikimate</name>
        <dbReference type="ChEBI" id="CHEBI:145989"/>
    </ligand>
</feature>
<evidence type="ECO:0000256" key="2">
    <source>
        <dbReference type="ARBA" id="ARBA00009948"/>
    </source>
</evidence>
<dbReference type="AlphaFoldDB" id="A0A4S2F3C3"/>
<dbReference type="Proteomes" id="UP000310263">
    <property type="component" value="Unassembled WGS sequence"/>
</dbReference>
<comment type="catalytic activity">
    <reaction evidence="6">
        <text>3-phosphoshikimate + phosphoenolpyruvate = 5-O-(1-carboxyvinyl)-3-phosphoshikimate + phosphate</text>
        <dbReference type="Rhea" id="RHEA:21256"/>
        <dbReference type="ChEBI" id="CHEBI:43474"/>
        <dbReference type="ChEBI" id="CHEBI:57701"/>
        <dbReference type="ChEBI" id="CHEBI:58702"/>
        <dbReference type="ChEBI" id="CHEBI:145989"/>
        <dbReference type="EC" id="2.5.1.19"/>
    </reaction>
    <physiologicalReaction direction="left-to-right" evidence="6">
        <dbReference type="Rhea" id="RHEA:21257"/>
    </physiologicalReaction>
</comment>
<feature type="binding site" evidence="7">
    <location>
        <position position="20"/>
    </location>
    <ligand>
        <name>phosphoenolpyruvate</name>
        <dbReference type="ChEBI" id="CHEBI:58702"/>
    </ligand>
</feature>
<evidence type="ECO:0000256" key="5">
    <source>
        <dbReference type="ARBA" id="ARBA00023141"/>
    </source>
</evidence>
<comment type="caution">
    <text evidence="7">Lacks conserved residue(s) required for the propagation of feature annotation.</text>
</comment>
<reference evidence="9 10" key="1">
    <citation type="submission" date="2019-04" db="EMBL/GenBank/DDBJ databases">
        <title>Microbes associate with the intestines of laboratory mice.</title>
        <authorList>
            <person name="Navarre W."/>
            <person name="Wong E."/>
            <person name="Huang K."/>
            <person name="Tropini C."/>
            <person name="Ng K."/>
            <person name="Yu B."/>
        </authorList>
    </citation>
    <scope>NUCLEOTIDE SEQUENCE [LARGE SCALE GENOMIC DNA]</scope>
    <source>
        <strain evidence="9 10">NM07_P-09</strain>
    </source>
</reference>
<feature type="binding site" evidence="7">
    <location>
        <position position="348"/>
    </location>
    <ligand>
        <name>phosphoenolpyruvate</name>
        <dbReference type="ChEBI" id="CHEBI:58702"/>
    </ligand>
</feature>
<comment type="subunit">
    <text evidence="7">Monomer.</text>
</comment>
<dbReference type="GO" id="GO:0009073">
    <property type="term" value="P:aromatic amino acid family biosynthetic process"/>
    <property type="evidence" value="ECO:0007669"/>
    <property type="project" value="UniProtKB-KW"/>
</dbReference>
<dbReference type="EMBL" id="SRYE01000003">
    <property type="protein sequence ID" value="TGY62053.1"/>
    <property type="molecule type" value="Genomic_DNA"/>
</dbReference>
<feature type="binding site" evidence="7">
    <location>
        <position position="25"/>
    </location>
    <ligand>
        <name>3-phosphoshikimate</name>
        <dbReference type="ChEBI" id="CHEBI:145989"/>
    </ligand>
</feature>